<sequence>MASEAPPTLPVPLAGLVKHISQHPETPMVEVLKPYRKYEAHLRQVFAQDPDNELLQDPHVNVLPLFTEDTQNIKIRARNLETESKEEKAKYIMPLPAEVRRADGSPAVVQSFKDFQRNFNVFSESSLVELDWDNVVAAGSSVVNTLLPVPEEFNRTKRGLREFYHEKFCPASDVDLFLYGLTEEQAIEKIKDIETRVRDALLTETTVVRTKHAIVLRIYKSVSEILTGFDIDCSGAAYDGKQVYCTPRALQSYMTQVNHIDLSRRSPSYENRLSKYSHRGFEVYWPDFDRSRIDPTIFERSFQRTLGLARLLVLERLPTPGARDAYMDKRREERGRPRINRYHRSLRSLGGNIKEDYEDEVADWLTEEEVSNYHTFTVPYGPKFHAKRIEKLCYTRDLQEEKEVAEEDEKIYVSGKISFIKDDPGRQQIGSFNPLTDDDWTEMAYVGNTARLCQAIVDGDLEHVTDWLAQEGADPNTRDYTGRAPLHLAAMSSTPEIVRALVDGGARLVARLADGKTALHLAAARGQAEIVKILLDKSASNEAEHEEKQDQRRREKSAAKTETKDEATQNKKTEAEEESDGEESDGELIDDVESDDGAQSMATGSFVKVGKKEANPLDESAPEDDEEEPDFYDINVVAWDMPCSALHFAIVEGHVEVVKLLVQEYGADVLLPVKFSGAGTVEGALLTLVLALALPVDKAKEMAKTLLDLGATSAQADINGVTAFHRYVEANAESLLDSLWETDPVGAKTAVDHIAFRDYNSCQSPLQAAVLNGNLALVLKLLDHGAVAHIDFEAWLKSAKQAANMENRLRTFEDNQKSYKQMVQQPLLIALQSAHPETAITLLERGADPNVVTTSSQYYMQASWYSHFTGESALDVADKHLNALRAFKGDTTSPPSLPEGIDIYIRKFKEGTYQHWLVSKAIDDLQKRHSKSVKQYEKTKTLPGHNAGVKEKEAAIAEAIKTMEKVKEALVAKGAKTFLDLHPEFKDRMETPRNHWSYRYGGTNPADEPFKYTFSFHNVTDVTEARKEAYFKLFNAAFTGDLETIKTLTLTSWDDAKEEVPLKIAVYDQSRNNPFSLAFDRGHFDVARAVLEIAHAQYAPEEKPKTRYRMQAADEDERRSEYSDSECSDGESVHSADSRPRIASQLVDAQFTIENVGQVSMKVNSRTKPLEMVAVITDNDMRGLKFLLDVCEHWGTQKCESDDEVSGFYSFPDHEFKLAVELGRVELLGEIIKRTGAGLPLEHLVKDTGVELQVKPKYYQGLTVYGKKRNDWATAGRNIMVSKPSGTETSPLLLGAFKGQIETVEWFLSDTPLRQYLAFAKSKAARDDVKLKHLAQAPGGFDGAISKWLDDQSELVLHAAIYAQPSAKATELVSNLVKTQPSLLDVKAANGVTPLMLAYRLGRLDAAKILIGAGADQTTKDRGRNNLLHAVLHDVPDAATLKPMLDLLDRSVLVPMLKERNRLEQAGQTPLHQYCSSASSYRAKMTTCAIRLIKMLIDLSPETAKHALKMLDGTGDTPLHTLLARDADPPLNAVGRTPAEVAHDRYIADNIKVSRYNTYRSDDSVSSLVSQDVSSFVKQQQSCDEPKEHEAKTVVAKNWRLCVDIMARDAHPKRTLVSLNAANFVAKRLGEKHAKDRYRFELVKKDEEETAVSTDSQDDSSEAGNDQSEKAQPTAAPATQRRADVISSKYYNDYTSWARPQKEKGEGEESESESESEADEEEDDSIFPVCSKCGRRHY</sequence>
<dbReference type="InterPro" id="IPR036770">
    <property type="entry name" value="Ankyrin_rpt-contain_sf"/>
</dbReference>
<protein>
    <recommendedName>
        <fullName evidence="7">Ankyrin repeat protein</fullName>
    </recommendedName>
</protein>
<feature type="compositionally biased region" description="Basic and acidic residues" evidence="4">
    <location>
        <begin position="542"/>
        <end position="574"/>
    </location>
</feature>
<dbReference type="Pfam" id="PF12796">
    <property type="entry name" value="Ank_2"/>
    <property type="match status" value="1"/>
</dbReference>
<feature type="region of interest" description="Disordered" evidence="4">
    <location>
        <begin position="540"/>
        <end position="628"/>
    </location>
</feature>
<dbReference type="Proteomes" id="UP001197093">
    <property type="component" value="Unassembled WGS sequence"/>
</dbReference>
<evidence type="ECO:0000313" key="5">
    <source>
        <dbReference type="EMBL" id="KAG7292525.1"/>
    </source>
</evidence>
<dbReference type="PROSITE" id="PS50088">
    <property type="entry name" value="ANK_REPEAT"/>
    <property type="match status" value="3"/>
</dbReference>
<proteinExistence type="predicted"/>
<keyword evidence="6" id="KW-1185">Reference proteome</keyword>
<dbReference type="PANTHER" id="PTHR24126">
    <property type="entry name" value="ANKYRIN REPEAT, PH AND SEC7 DOMAIN CONTAINING PROTEIN SECG-RELATED"/>
    <property type="match status" value="1"/>
</dbReference>
<name>A0AAD4F408_9PEZI</name>
<feature type="region of interest" description="Disordered" evidence="4">
    <location>
        <begin position="1647"/>
        <end position="1738"/>
    </location>
</feature>
<feature type="repeat" description="ANK" evidence="3">
    <location>
        <begin position="1390"/>
        <end position="1422"/>
    </location>
</feature>
<keyword evidence="1" id="KW-0677">Repeat</keyword>
<evidence type="ECO:0008006" key="7">
    <source>
        <dbReference type="Google" id="ProtNLM"/>
    </source>
</evidence>
<dbReference type="PANTHER" id="PTHR24126:SF14">
    <property type="entry name" value="ANK_REP_REGION DOMAIN-CONTAINING PROTEIN"/>
    <property type="match status" value="1"/>
</dbReference>
<dbReference type="SUPFAM" id="SSF48403">
    <property type="entry name" value="Ankyrin repeat"/>
    <property type="match status" value="3"/>
</dbReference>
<feature type="compositionally biased region" description="Acidic residues" evidence="4">
    <location>
        <begin position="1708"/>
        <end position="1725"/>
    </location>
</feature>
<dbReference type="PROSITE" id="PS50297">
    <property type="entry name" value="ANK_REP_REGION"/>
    <property type="match status" value="3"/>
</dbReference>
<dbReference type="InterPro" id="IPR002110">
    <property type="entry name" value="Ankyrin_rpt"/>
</dbReference>
<feature type="compositionally biased region" description="Acidic residues" evidence="4">
    <location>
        <begin position="575"/>
        <end position="596"/>
    </location>
</feature>
<dbReference type="Pfam" id="PF00023">
    <property type="entry name" value="Ank"/>
    <property type="match status" value="2"/>
</dbReference>
<accession>A0AAD4F408</accession>
<feature type="repeat" description="ANK" evidence="3">
    <location>
        <begin position="481"/>
        <end position="513"/>
    </location>
</feature>
<comment type="caution">
    <text evidence="5">The sequence shown here is derived from an EMBL/GenBank/DDBJ whole genome shotgun (WGS) entry which is preliminary data.</text>
</comment>
<dbReference type="SMART" id="SM00248">
    <property type="entry name" value="ANK"/>
    <property type="match status" value="9"/>
</dbReference>
<dbReference type="EMBL" id="JAHCVI010000001">
    <property type="protein sequence ID" value="KAG7292525.1"/>
    <property type="molecule type" value="Genomic_DNA"/>
</dbReference>
<dbReference type="PRINTS" id="PR01415">
    <property type="entry name" value="ANKYRIN"/>
</dbReference>
<feature type="repeat" description="ANK" evidence="3">
    <location>
        <begin position="514"/>
        <end position="546"/>
    </location>
</feature>
<keyword evidence="2 3" id="KW-0040">ANK repeat</keyword>
<evidence type="ECO:0000256" key="4">
    <source>
        <dbReference type="SAM" id="MobiDB-lite"/>
    </source>
</evidence>
<organism evidence="5 6">
    <name type="scientific">Staphylotrichum longicolle</name>
    <dbReference type="NCBI Taxonomy" id="669026"/>
    <lineage>
        <taxon>Eukaryota</taxon>
        <taxon>Fungi</taxon>
        <taxon>Dikarya</taxon>
        <taxon>Ascomycota</taxon>
        <taxon>Pezizomycotina</taxon>
        <taxon>Sordariomycetes</taxon>
        <taxon>Sordariomycetidae</taxon>
        <taxon>Sordariales</taxon>
        <taxon>Chaetomiaceae</taxon>
        <taxon>Staphylotrichum</taxon>
    </lineage>
</organism>
<evidence type="ECO:0000256" key="1">
    <source>
        <dbReference type="ARBA" id="ARBA00022737"/>
    </source>
</evidence>
<evidence type="ECO:0000256" key="2">
    <source>
        <dbReference type="ARBA" id="ARBA00023043"/>
    </source>
</evidence>
<evidence type="ECO:0000313" key="6">
    <source>
        <dbReference type="Proteomes" id="UP001197093"/>
    </source>
</evidence>
<dbReference type="Gene3D" id="1.25.40.20">
    <property type="entry name" value="Ankyrin repeat-containing domain"/>
    <property type="match status" value="4"/>
</dbReference>
<evidence type="ECO:0000256" key="3">
    <source>
        <dbReference type="PROSITE-ProRule" id="PRU00023"/>
    </source>
</evidence>
<feature type="region of interest" description="Disordered" evidence="4">
    <location>
        <begin position="1102"/>
        <end position="1139"/>
    </location>
</feature>
<gene>
    <name evidence="5" type="ORF">NEMBOFW57_002560</name>
</gene>
<reference evidence="5" key="1">
    <citation type="submission" date="2023-02" db="EMBL/GenBank/DDBJ databases">
        <authorList>
            <person name="Palmer J.M."/>
        </authorList>
    </citation>
    <scope>NUCLEOTIDE SEQUENCE</scope>
    <source>
        <strain evidence="5">FW57</strain>
    </source>
</reference>